<evidence type="ECO:0000313" key="1">
    <source>
        <dbReference type="EMBL" id="SHJ07251.1"/>
    </source>
</evidence>
<dbReference type="AlphaFoldDB" id="A0A1M6GBE9"/>
<dbReference type="RefSeq" id="WP_073168344.1">
    <property type="nucleotide sequence ID" value="NZ_FQZE01000010.1"/>
</dbReference>
<organism evidence="1 2">
    <name type="scientific">Tangfeifania diversioriginum</name>
    <dbReference type="NCBI Taxonomy" id="1168035"/>
    <lineage>
        <taxon>Bacteria</taxon>
        <taxon>Pseudomonadati</taxon>
        <taxon>Bacteroidota</taxon>
        <taxon>Bacteroidia</taxon>
        <taxon>Marinilabiliales</taxon>
        <taxon>Prolixibacteraceae</taxon>
        <taxon>Tangfeifania</taxon>
    </lineage>
</organism>
<dbReference type="OrthoDB" id="769147at2"/>
<gene>
    <name evidence="1" type="ORF">SAMN05444280_110103</name>
</gene>
<sequence length="77" mass="9360">MTTLKVTVDNKKNARLLTRFLRNMNFVKKIEEENNVVKDQYTNLEKIFNSIESNDLFRGVKEPVKWQKKIRDEWETR</sequence>
<reference evidence="1 2" key="1">
    <citation type="submission" date="2016-11" db="EMBL/GenBank/DDBJ databases">
        <authorList>
            <person name="Jaros S."/>
            <person name="Januszkiewicz K."/>
            <person name="Wedrychowicz H."/>
        </authorList>
    </citation>
    <scope>NUCLEOTIDE SEQUENCE [LARGE SCALE GENOMIC DNA]</scope>
    <source>
        <strain evidence="1 2">DSM 27063</strain>
    </source>
</reference>
<keyword evidence="2" id="KW-1185">Reference proteome</keyword>
<accession>A0A1M6GBE9</accession>
<dbReference type="Proteomes" id="UP000184050">
    <property type="component" value="Unassembled WGS sequence"/>
</dbReference>
<proteinExistence type="predicted"/>
<protein>
    <submittedName>
        <fullName evidence="1">Uncharacterized protein</fullName>
    </submittedName>
</protein>
<name>A0A1M6GBE9_9BACT</name>
<evidence type="ECO:0000313" key="2">
    <source>
        <dbReference type="Proteomes" id="UP000184050"/>
    </source>
</evidence>
<dbReference type="EMBL" id="FQZE01000010">
    <property type="protein sequence ID" value="SHJ07251.1"/>
    <property type="molecule type" value="Genomic_DNA"/>
</dbReference>